<protein>
    <recommendedName>
        <fullName evidence="7">F5/8 type C domain-containing protein</fullName>
    </recommendedName>
</protein>
<name>A0A8J3K1K1_9ACTN</name>
<dbReference type="Gene3D" id="2.40.10.480">
    <property type="match status" value="1"/>
</dbReference>
<dbReference type="Pfam" id="PF15780">
    <property type="entry name" value="ASH"/>
    <property type="match status" value="2"/>
</dbReference>
<dbReference type="SMART" id="SM00231">
    <property type="entry name" value="FA58C"/>
    <property type="match status" value="2"/>
</dbReference>
<reference evidence="8 9" key="1">
    <citation type="submission" date="2021-01" db="EMBL/GenBank/DDBJ databases">
        <title>Whole genome shotgun sequence of Catellatospora chokoriensis NBRC 107358.</title>
        <authorList>
            <person name="Komaki H."/>
            <person name="Tamura T."/>
        </authorList>
    </citation>
    <scope>NUCLEOTIDE SEQUENCE [LARGE SCALE GENOMIC DNA]</scope>
    <source>
        <strain evidence="8 9">NBRC 107358</strain>
    </source>
</reference>
<feature type="chain" id="PRO_5035327617" description="F5/8 type C domain-containing protein" evidence="6">
    <location>
        <begin position="34"/>
        <end position="1328"/>
    </location>
</feature>
<dbReference type="GO" id="GO:0005975">
    <property type="term" value="P:carbohydrate metabolic process"/>
    <property type="evidence" value="ECO:0007669"/>
    <property type="project" value="UniProtKB-ARBA"/>
</dbReference>
<dbReference type="InterPro" id="IPR052614">
    <property type="entry name" value="CFAP65"/>
</dbReference>
<evidence type="ECO:0000313" key="8">
    <source>
        <dbReference type="EMBL" id="GIF91073.1"/>
    </source>
</evidence>
<evidence type="ECO:0000259" key="7">
    <source>
        <dbReference type="PROSITE" id="PS50022"/>
    </source>
</evidence>
<dbReference type="Gene3D" id="2.60.120.260">
    <property type="entry name" value="Galactose-binding domain-like"/>
    <property type="match status" value="2"/>
</dbReference>
<feature type="domain" description="F5/8 type C" evidence="7">
    <location>
        <begin position="824"/>
        <end position="974"/>
    </location>
</feature>
<keyword evidence="4" id="KW-0969">Cilium</keyword>
<evidence type="ECO:0000256" key="1">
    <source>
        <dbReference type="ARBA" id="ARBA00004138"/>
    </source>
</evidence>
<dbReference type="InterPro" id="IPR011047">
    <property type="entry name" value="Quinoprotein_ADH-like_sf"/>
</dbReference>
<evidence type="ECO:0000256" key="4">
    <source>
        <dbReference type="ARBA" id="ARBA00023069"/>
    </source>
</evidence>
<accession>A0A8J3K1K1</accession>
<keyword evidence="3" id="KW-0963">Cytoplasm</keyword>
<feature type="signal peptide" evidence="6">
    <location>
        <begin position="1"/>
        <end position="33"/>
    </location>
</feature>
<dbReference type="InterPro" id="IPR015943">
    <property type="entry name" value="WD40/YVTN_repeat-like_dom_sf"/>
</dbReference>
<keyword evidence="6" id="KW-0732">Signal</keyword>
<dbReference type="Gene3D" id="2.60.40.10">
    <property type="entry name" value="Immunoglobulins"/>
    <property type="match status" value="5"/>
</dbReference>
<evidence type="ECO:0000256" key="2">
    <source>
        <dbReference type="ARBA" id="ARBA00004496"/>
    </source>
</evidence>
<gene>
    <name evidence="8" type="ORF">Cch02nite_45170</name>
</gene>
<dbReference type="SUPFAM" id="SSF50998">
    <property type="entry name" value="Quinoprotein alcohol dehydrogenase-like"/>
    <property type="match status" value="1"/>
</dbReference>
<dbReference type="InterPro" id="IPR000421">
    <property type="entry name" value="FA58C"/>
</dbReference>
<dbReference type="Gene3D" id="2.130.10.10">
    <property type="entry name" value="YVTN repeat-like/Quinoprotein amine dehydrogenase"/>
    <property type="match status" value="1"/>
</dbReference>
<dbReference type="Proteomes" id="UP000619293">
    <property type="component" value="Unassembled WGS sequence"/>
</dbReference>
<dbReference type="GO" id="GO:0005737">
    <property type="term" value="C:cytoplasm"/>
    <property type="evidence" value="ECO:0007669"/>
    <property type="project" value="UniProtKB-SubCell"/>
</dbReference>
<dbReference type="NCBIfam" id="NF012200">
    <property type="entry name" value="choice_anch_D"/>
    <property type="match status" value="5"/>
</dbReference>
<dbReference type="Pfam" id="PF22633">
    <property type="entry name" value="F5_F8_type_C_2"/>
    <property type="match status" value="1"/>
</dbReference>
<dbReference type="InterPro" id="IPR031549">
    <property type="entry name" value="ASH"/>
</dbReference>
<keyword evidence="5" id="KW-0966">Cell projection</keyword>
<sequence>MHLSTRIRRLLAGLLPGTLLLAAVLVLPPNATADETTISVDTLRTGWDQNEPGLAPSAVSAADFGQLFSTAVDGQVYAQPIVVAGTVIAVTERNWVYGLNAVTGAVTWSRNVGPSWPASAIGCGDLVPDIGITSTPVYDPATNAVYFMAKVNDGPDTAHPHFYLHSVNPATGVERAGWPVTIQGSPTNDPANVFNPRTAAQRPGLLLLDGVIYAGFASHCDYGPYVGYVAGVKTSTPAMSTLWSTEAGRSNGMAGIWQSGGGLVSDGPGRIIVATGNGVSPAPGPGFSPPGTLAESVIRLQVNSDGSLTARDFFSPFNNTRLDQDDTDFGSGGPMALPAGFGTPAHPRLLVQTGKDGRVYLLDRDNLGGNAQGPGGTDASVGAPAGPYNGVWGHPAFWGGDGGYVYNVENQGFLRALKYGVNGSGLPVLSSAGTSSSTFGYTSGSPVVTSTGTTSGTAIVWVVYSDASTGANGQLRAYDALPVNGRLNLRYSAPIGTATKFATPATDNGRVYVGTRDGRIYGFGRPTTSALNSPPTDFGNVAVAGTANATVTVTATRAVTISAITTAAPFGATPPALPRSLTTGQTLAVPVRFTPTGTGGATGTLTFTTDSGVVSFDLHGTGTQTGLGATPSALSFGTVPTGANKTISVSIANTGTSAVTITGSTPPAAPFTATGFPANGSTLAPGASVSVSVKYTPTAAGNQTGSLTVTSNAGAVTVPISGTAVTGAPHLTITPNPVAFGSVPVGQTATHTFDIANTGNITLTLTKAAPPVGAFNTTTPVSEGQQLSPGDVIHQTVTFTPSAVGAQSAVYSITGDDGQGAIAVQLTGTGVTGTGTVNVAAGRPTSASSAQGGYPAGNVTDTDAGSYWESANNAFPQWVQVDLGASTSVGKVTLKLPPPAAWATRVQTLSVQGSLDGSNFSTVVASTGYTFDPATGNTVSIVFPAVNARYLRLNITANTGWPAGQISAFEVYATGTGTGSATFATNPSSLTFEPTTVNDNSEWQTVTLSNTGTATATVSSITATGDYTLVTTCGATLAPGANCTVTVTFHPTAAGVRNGTLTIAGNATNSPRAVTLTGTGTTSGTASVSAAPTAITFAATAVGGSSTGQTITVSNTGTAAATVSSITATGDFTQTNTCGSTLATGASCLVTAVFRPTATGTRTGALTVTSSATNSPATVTLSGTGTPAANVNLALNKATSQSSNTQNYGSGNVTDGNASSYWESNNNAFPQWVQVDLGSAQAVGRVVLKLPPATAWATRTQAVAVTGSTDGSTFNTLKATATYTFDPATGNTVTITFTAATARHLRLTVTANSGWPAGQISEFEAYTS</sequence>
<dbReference type="PANTHER" id="PTHR46127">
    <property type="entry name" value="CILIA- AND FLAGELLA-ASSOCIATED PROTEIN 65"/>
    <property type="match status" value="1"/>
</dbReference>
<dbReference type="Pfam" id="PF00754">
    <property type="entry name" value="F5_F8_type_C"/>
    <property type="match status" value="1"/>
</dbReference>
<dbReference type="InterPro" id="IPR053879">
    <property type="entry name" value="HYDIN_VesB_CFA65-like_Ig"/>
</dbReference>
<dbReference type="SUPFAM" id="SSF49785">
    <property type="entry name" value="Galactose-binding domain-like"/>
    <property type="match status" value="2"/>
</dbReference>
<feature type="domain" description="F5/8 type C" evidence="7">
    <location>
        <begin position="1179"/>
        <end position="1328"/>
    </location>
</feature>
<organism evidence="8 9">
    <name type="scientific">Catellatospora chokoriensis</name>
    <dbReference type="NCBI Taxonomy" id="310353"/>
    <lineage>
        <taxon>Bacteria</taxon>
        <taxon>Bacillati</taxon>
        <taxon>Actinomycetota</taxon>
        <taxon>Actinomycetes</taxon>
        <taxon>Micromonosporales</taxon>
        <taxon>Micromonosporaceae</taxon>
        <taxon>Catellatospora</taxon>
    </lineage>
</organism>
<evidence type="ECO:0000313" key="9">
    <source>
        <dbReference type="Proteomes" id="UP000619293"/>
    </source>
</evidence>
<comment type="subcellular location">
    <subcellularLocation>
        <location evidence="1">Cell projection</location>
        <location evidence="1">Cilium</location>
    </subcellularLocation>
    <subcellularLocation>
        <location evidence="2">Cytoplasm</location>
    </subcellularLocation>
</comment>
<dbReference type="PANTHER" id="PTHR46127:SF1">
    <property type="entry name" value="CILIA- AND FLAGELLA-ASSOCIATED PROTEIN 65"/>
    <property type="match status" value="1"/>
</dbReference>
<evidence type="ECO:0000256" key="3">
    <source>
        <dbReference type="ARBA" id="ARBA00022490"/>
    </source>
</evidence>
<dbReference type="PROSITE" id="PS50022">
    <property type="entry name" value="FA58C_3"/>
    <property type="match status" value="2"/>
</dbReference>
<keyword evidence="9" id="KW-1185">Reference proteome</keyword>
<dbReference type="Pfam" id="PF22544">
    <property type="entry name" value="HYDIN_VesB_CFA65-like_Ig"/>
    <property type="match status" value="2"/>
</dbReference>
<dbReference type="InterPro" id="IPR008979">
    <property type="entry name" value="Galactose-bd-like_sf"/>
</dbReference>
<dbReference type="InterPro" id="IPR013783">
    <property type="entry name" value="Ig-like_fold"/>
</dbReference>
<dbReference type="EMBL" id="BONG01000028">
    <property type="protein sequence ID" value="GIF91073.1"/>
    <property type="molecule type" value="Genomic_DNA"/>
</dbReference>
<evidence type="ECO:0000256" key="5">
    <source>
        <dbReference type="ARBA" id="ARBA00023273"/>
    </source>
</evidence>
<comment type="caution">
    <text evidence="8">The sequence shown here is derived from an EMBL/GenBank/DDBJ whole genome shotgun (WGS) entry which is preliminary data.</text>
</comment>
<dbReference type="RefSeq" id="WP_191837374.1">
    <property type="nucleotide sequence ID" value="NZ_BAAALB010000001.1"/>
</dbReference>
<evidence type="ECO:0000256" key="6">
    <source>
        <dbReference type="SAM" id="SignalP"/>
    </source>
</evidence>
<proteinExistence type="predicted"/>